<accession>A0A8S5PQZ7</accession>
<name>A0A8S5PQZ7_9CAUD</name>
<evidence type="ECO:0000256" key="1">
    <source>
        <dbReference type="SAM" id="MobiDB-lite"/>
    </source>
</evidence>
<reference evidence="2" key="1">
    <citation type="journal article" date="2021" name="Proc. Natl. Acad. Sci. U.S.A.">
        <title>A Catalog of Tens of Thousands of Viruses from Human Metagenomes Reveals Hidden Associations with Chronic Diseases.</title>
        <authorList>
            <person name="Tisza M.J."/>
            <person name="Buck C.B."/>
        </authorList>
    </citation>
    <scope>NUCLEOTIDE SEQUENCE</scope>
    <source>
        <strain evidence="2">Ct96x5</strain>
    </source>
</reference>
<dbReference type="EMBL" id="BK015488">
    <property type="protein sequence ID" value="DAE09502.1"/>
    <property type="molecule type" value="Genomic_DNA"/>
</dbReference>
<protein>
    <submittedName>
        <fullName evidence="2">Uncharacterized protein</fullName>
    </submittedName>
</protein>
<proteinExistence type="predicted"/>
<evidence type="ECO:0000313" key="2">
    <source>
        <dbReference type="EMBL" id="DAE09502.1"/>
    </source>
</evidence>
<feature type="region of interest" description="Disordered" evidence="1">
    <location>
        <begin position="209"/>
        <end position="230"/>
    </location>
</feature>
<organism evidence="2">
    <name type="scientific">Siphoviridae sp. ct96x5</name>
    <dbReference type="NCBI Taxonomy" id="2825367"/>
    <lineage>
        <taxon>Viruses</taxon>
        <taxon>Duplodnaviria</taxon>
        <taxon>Heunggongvirae</taxon>
        <taxon>Uroviricota</taxon>
        <taxon>Caudoviricetes</taxon>
    </lineage>
</organism>
<sequence>MRDRQKDIPKYKGEIVPLHNYFSSGRICTTAYDIFENPFFPVKDMFGNDVKIGDYIVSTSSADGIHFASIGWPCKVIGFRRVVYWYGLVKYYALCEIRYPLIDRGKPFVENLKYSMKTTLHNYIVCQKRMISGDREDRINPPKYINNCISNAERYHCAEWQRPFIKVTYEKNGERYNSVPQTRKRKARKNNRFFMTDAAKECFDENGNLRPDANKAEQNTKYTKDGGYIT</sequence>